<dbReference type="AlphaFoldDB" id="A0AAE1G4N2"/>
<keyword evidence="3" id="KW-1185">Reference proteome</keyword>
<evidence type="ECO:0000256" key="1">
    <source>
        <dbReference type="SAM" id="MobiDB-lite"/>
    </source>
</evidence>
<evidence type="ECO:0000313" key="3">
    <source>
        <dbReference type="Proteomes" id="UP001286313"/>
    </source>
</evidence>
<gene>
    <name evidence="2" type="ORF">Pcinc_010558</name>
</gene>
<dbReference type="EMBL" id="JAWQEG010000821">
    <property type="protein sequence ID" value="KAK3885214.1"/>
    <property type="molecule type" value="Genomic_DNA"/>
</dbReference>
<comment type="caution">
    <text evidence="2">The sequence shown here is derived from an EMBL/GenBank/DDBJ whole genome shotgun (WGS) entry which is preliminary data.</text>
</comment>
<evidence type="ECO:0000313" key="2">
    <source>
        <dbReference type="EMBL" id="KAK3885214.1"/>
    </source>
</evidence>
<feature type="compositionally biased region" description="Pro residues" evidence="1">
    <location>
        <begin position="109"/>
        <end position="121"/>
    </location>
</feature>
<proteinExistence type="predicted"/>
<dbReference type="Proteomes" id="UP001286313">
    <property type="component" value="Unassembled WGS sequence"/>
</dbReference>
<sequence>MRATQPLHTRSFNQPHHTRHYITTTSTPMHDTDAFWECEFLRIKADLRKAMEPQQGPTGTSSRCWAVELYTLEVDCRLVEIARRKSLFTPPPLQHPPTQPHHAATPLPHAQPTPRLPPPYI</sequence>
<organism evidence="2 3">
    <name type="scientific">Petrolisthes cinctipes</name>
    <name type="common">Flat porcelain crab</name>
    <dbReference type="NCBI Taxonomy" id="88211"/>
    <lineage>
        <taxon>Eukaryota</taxon>
        <taxon>Metazoa</taxon>
        <taxon>Ecdysozoa</taxon>
        <taxon>Arthropoda</taxon>
        <taxon>Crustacea</taxon>
        <taxon>Multicrustacea</taxon>
        <taxon>Malacostraca</taxon>
        <taxon>Eumalacostraca</taxon>
        <taxon>Eucarida</taxon>
        <taxon>Decapoda</taxon>
        <taxon>Pleocyemata</taxon>
        <taxon>Anomura</taxon>
        <taxon>Galatheoidea</taxon>
        <taxon>Porcellanidae</taxon>
        <taxon>Petrolisthes</taxon>
    </lineage>
</organism>
<name>A0AAE1G4N2_PETCI</name>
<accession>A0AAE1G4N2</accession>
<protein>
    <submittedName>
        <fullName evidence="2">Uncharacterized protein</fullName>
    </submittedName>
</protein>
<reference evidence="2" key="1">
    <citation type="submission" date="2023-10" db="EMBL/GenBank/DDBJ databases">
        <title>Genome assemblies of two species of porcelain crab, Petrolisthes cinctipes and Petrolisthes manimaculis (Anomura: Porcellanidae).</title>
        <authorList>
            <person name="Angst P."/>
        </authorList>
    </citation>
    <scope>NUCLEOTIDE SEQUENCE</scope>
    <source>
        <strain evidence="2">PB745_01</strain>
        <tissue evidence="2">Gill</tissue>
    </source>
</reference>
<feature type="region of interest" description="Disordered" evidence="1">
    <location>
        <begin position="88"/>
        <end position="121"/>
    </location>
</feature>
<feature type="compositionally biased region" description="Pro residues" evidence="1">
    <location>
        <begin position="89"/>
        <end position="99"/>
    </location>
</feature>